<evidence type="ECO:0000313" key="3">
    <source>
        <dbReference type="Proteomes" id="UP000236743"/>
    </source>
</evidence>
<feature type="chain" id="PRO_5009289660" description="MetA-pathway of phenol degradation" evidence="1">
    <location>
        <begin position="24"/>
        <end position="271"/>
    </location>
</feature>
<keyword evidence="3" id="KW-1185">Reference proteome</keyword>
<dbReference type="RefSeq" id="WP_103872147.1">
    <property type="nucleotide sequence ID" value="NZ_FNUY01000003.1"/>
</dbReference>
<accession>A0A1H5XNN9</accession>
<name>A0A1H5XNN9_9HYPH</name>
<dbReference type="EMBL" id="FNUY01000003">
    <property type="protein sequence ID" value="SEG13027.1"/>
    <property type="molecule type" value="Genomic_DNA"/>
</dbReference>
<gene>
    <name evidence="2" type="ORF">SAMN04488115_103309</name>
</gene>
<keyword evidence="1" id="KW-0732">Signal</keyword>
<organism evidence="2 3">
    <name type="scientific">Bosea lathyri</name>
    <dbReference type="NCBI Taxonomy" id="1036778"/>
    <lineage>
        <taxon>Bacteria</taxon>
        <taxon>Pseudomonadati</taxon>
        <taxon>Pseudomonadota</taxon>
        <taxon>Alphaproteobacteria</taxon>
        <taxon>Hyphomicrobiales</taxon>
        <taxon>Boseaceae</taxon>
        <taxon>Bosea</taxon>
    </lineage>
</organism>
<dbReference type="OrthoDB" id="8159059at2"/>
<dbReference type="AlphaFoldDB" id="A0A1H5XNN9"/>
<reference evidence="2 3" key="1">
    <citation type="submission" date="2016-10" db="EMBL/GenBank/DDBJ databases">
        <authorList>
            <person name="de Groot N.N."/>
        </authorList>
    </citation>
    <scope>NUCLEOTIDE SEQUENCE [LARGE SCALE GENOMIC DNA]</scope>
    <source>
        <strain evidence="2 3">DSM 26656</strain>
    </source>
</reference>
<evidence type="ECO:0008006" key="4">
    <source>
        <dbReference type="Google" id="ProtNLM"/>
    </source>
</evidence>
<feature type="signal peptide" evidence="1">
    <location>
        <begin position="1"/>
        <end position="23"/>
    </location>
</feature>
<protein>
    <recommendedName>
        <fullName evidence="4">MetA-pathway of phenol degradation</fullName>
    </recommendedName>
</protein>
<evidence type="ECO:0000256" key="1">
    <source>
        <dbReference type="SAM" id="SignalP"/>
    </source>
</evidence>
<dbReference type="Proteomes" id="UP000236743">
    <property type="component" value="Unassembled WGS sequence"/>
</dbReference>
<proteinExistence type="predicted"/>
<sequence>MWAGLIRAALVGAVLVFAASAKAEDSVPFSPRFPIPRAIISVELADAEPQAEPQLEAQDGAVEAESFLFDADLTKVAVRATVSNAHAQARAPIPVDIIRKGFSARSTMDGSLPERSVGFKLGADIFSVSTKLVAPPGYEQGRDARIDWRLARPIANAGPGFIWTVSTGGGGGVVGNPEQNANLLVGYRHQLFQHLTLTSQMSMGGSYVFAPGDGVHSTLVPEVKLSADLAALADLPWEASLDVALARQMPLVASDFETRGTAMLRFKYSLN</sequence>
<evidence type="ECO:0000313" key="2">
    <source>
        <dbReference type="EMBL" id="SEG13027.1"/>
    </source>
</evidence>